<proteinExistence type="inferred from homology"/>
<dbReference type="SUPFAM" id="SSF52218">
    <property type="entry name" value="Flavoproteins"/>
    <property type="match status" value="1"/>
</dbReference>
<feature type="domain" description="NADPH-dependent FMN reductase-like" evidence="6">
    <location>
        <begin position="2"/>
        <end position="152"/>
    </location>
</feature>
<evidence type="ECO:0000313" key="7">
    <source>
        <dbReference type="EMBL" id="ADP77372.1"/>
    </source>
</evidence>
<accession>E3GYJ0</accession>
<name>E3GYJ0_METFV</name>
<dbReference type="InterPro" id="IPR051796">
    <property type="entry name" value="ISF_SsuE-like"/>
</dbReference>
<keyword evidence="8" id="KW-1185">Reference proteome</keyword>
<comment type="similarity">
    <text evidence="5">Belongs to the SsuE family. Isf subfamily.</text>
</comment>
<keyword evidence="4" id="KW-0288">FMN</keyword>
<dbReference type="EMBL" id="CP002278">
    <property type="protein sequence ID" value="ADP77372.1"/>
    <property type="molecule type" value="Genomic_DNA"/>
</dbReference>
<dbReference type="Proteomes" id="UP000002315">
    <property type="component" value="Chromosome"/>
</dbReference>
<protein>
    <submittedName>
        <fullName evidence="7">NADPH-dependent FMN reductase</fullName>
    </submittedName>
</protein>
<dbReference type="STRING" id="523846.Mfer_0573"/>
<evidence type="ECO:0000256" key="2">
    <source>
        <dbReference type="ARBA" id="ARBA00001966"/>
    </source>
</evidence>
<dbReference type="HOGENOM" id="CLU_050993_3_0_2"/>
<keyword evidence="3" id="KW-0285">Flavoprotein</keyword>
<dbReference type="Pfam" id="PF03358">
    <property type="entry name" value="FMN_red"/>
    <property type="match status" value="1"/>
</dbReference>
<evidence type="ECO:0000256" key="1">
    <source>
        <dbReference type="ARBA" id="ARBA00001917"/>
    </source>
</evidence>
<dbReference type="OrthoDB" id="9059at2157"/>
<dbReference type="InterPro" id="IPR005025">
    <property type="entry name" value="FMN_Rdtase-like_dom"/>
</dbReference>
<evidence type="ECO:0000259" key="6">
    <source>
        <dbReference type="Pfam" id="PF03358"/>
    </source>
</evidence>
<sequence>MILGICGSPRKQATEYVLKKALEIVERSHEVKFFTVRGKTINPCRHCDYCIKNKKCIIEDDMKFIYETLPKASGIIMATPVYNGGVSAQLKAIMDRCRALGAQNFNFLENKVGMGIAVGGDRSGGQELALLQIHTFFILNGAIPVSGGAFGANLGACFWSKDSLNGVKKDKEGFRTLKKTLKRFLSKV</sequence>
<evidence type="ECO:0000313" key="8">
    <source>
        <dbReference type="Proteomes" id="UP000002315"/>
    </source>
</evidence>
<evidence type="ECO:0000256" key="3">
    <source>
        <dbReference type="ARBA" id="ARBA00022630"/>
    </source>
</evidence>
<dbReference type="KEGG" id="mfv:Mfer_0573"/>
<dbReference type="AlphaFoldDB" id="E3GYJ0"/>
<evidence type="ECO:0000256" key="5">
    <source>
        <dbReference type="ARBA" id="ARBA00038292"/>
    </source>
</evidence>
<dbReference type="PANTHER" id="PTHR43278:SF3">
    <property type="entry name" value="IRON-SULFUR FLAVOPROTEIN MJ0731"/>
    <property type="match status" value="1"/>
</dbReference>
<comment type="cofactor">
    <cofactor evidence="1">
        <name>FMN</name>
        <dbReference type="ChEBI" id="CHEBI:58210"/>
    </cofactor>
</comment>
<organism evidence="7 8">
    <name type="scientific">Methanothermus fervidus (strain ATCC 43054 / DSM 2088 / JCM 10308 / V24 S)</name>
    <dbReference type="NCBI Taxonomy" id="523846"/>
    <lineage>
        <taxon>Archaea</taxon>
        <taxon>Methanobacteriati</taxon>
        <taxon>Methanobacteriota</taxon>
        <taxon>Methanomada group</taxon>
        <taxon>Methanobacteria</taxon>
        <taxon>Methanobacteriales</taxon>
        <taxon>Methanothermaceae</taxon>
        <taxon>Methanothermus</taxon>
    </lineage>
</organism>
<dbReference type="InterPro" id="IPR029039">
    <property type="entry name" value="Flavoprotein-like_sf"/>
</dbReference>
<dbReference type="PANTHER" id="PTHR43278">
    <property type="entry name" value="NAD(P)H-DEPENDENT FMN-CONTAINING OXIDOREDUCTASE YWQN-RELATED"/>
    <property type="match status" value="1"/>
</dbReference>
<dbReference type="Gene3D" id="3.40.50.360">
    <property type="match status" value="1"/>
</dbReference>
<gene>
    <name evidence="7" type="ordered locus">Mfer_0573</name>
</gene>
<dbReference type="GO" id="GO:0016491">
    <property type="term" value="F:oxidoreductase activity"/>
    <property type="evidence" value="ECO:0007669"/>
    <property type="project" value="InterPro"/>
</dbReference>
<comment type="cofactor">
    <cofactor evidence="2">
        <name>[4Fe-4S] cluster</name>
        <dbReference type="ChEBI" id="CHEBI:49883"/>
    </cofactor>
</comment>
<evidence type="ECO:0000256" key="4">
    <source>
        <dbReference type="ARBA" id="ARBA00022643"/>
    </source>
</evidence>
<reference evidence="7 8" key="1">
    <citation type="journal article" date="2010" name="Stand. Genomic Sci.">
        <title>Complete genome sequence of Methanothermus fervidus type strain (V24S).</title>
        <authorList>
            <person name="Anderson I."/>
            <person name="Djao O.D."/>
            <person name="Misra M."/>
            <person name="Chertkov O."/>
            <person name="Nolan M."/>
            <person name="Lucas S."/>
            <person name="Lapidus A."/>
            <person name="Del Rio T.G."/>
            <person name="Tice H."/>
            <person name="Cheng J.F."/>
            <person name="Tapia R."/>
            <person name="Han C."/>
            <person name="Goodwin L."/>
            <person name="Pitluck S."/>
            <person name="Liolios K."/>
            <person name="Ivanova N."/>
            <person name="Mavromatis K."/>
            <person name="Mikhailova N."/>
            <person name="Pati A."/>
            <person name="Brambilla E."/>
            <person name="Chen A."/>
            <person name="Palaniappan K."/>
            <person name="Land M."/>
            <person name="Hauser L."/>
            <person name="Chang Y.J."/>
            <person name="Jeffries C.D."/>
            <person name="Sikorski J."/>
            <person name="Spring S."/>
            <person name="Rohde M."/>
            <person name="Eichinger K."/>
            <person name="Huber H."/>
            <person name="Wirth R."/>
            <person name="Goker M."/>
            <person name="Detter J.C."/>
            <person name="Woyke T."/>
            <person name="Bristow J."/>
            <person name="Eisen J.A."/>
            <person name="Markowitz V."/>
            <person name="Hugenholtz P."/>
            <person name="Klenk H.P."/>
            <person name="Kyrpides N.C."/>
        </authorList>
    </citation>
    <scope>NUCLEOTIDE SEQUENCE [LARGE SCALE GENOMIC DNA]</scope>
    <source>
        <strain evidence="8">ATCC 43054 / DSM 2088 / JCM 10308 / V24 S</strain>
    </source>
</reference>